<dbReference type="InterPro" id="IPR012664">
    <property type="entry name" value="CHP02452"/>
</dbReference>
<evidence type="ECO:0000259" key="1">
    <source>
        <dbReference type="Pfam" id="PF10021"/>
    </source>
</evidence>
<organism evidence="2 3">
    <name type="scientific">Karstenula rhodostoma CBS 690.94</name>
    <dbReference type="NCBI Taxonomy" id="1392251"/>
    <lineage>
        <taxon>Eukaryota</taxon>
        <taxon>Fungi</taxon>
        <taxon>Dikarya</taxon>
        <taxon>Ascomycota</taxon>
        <taxon>Pezizomycotina</taxon>
        <taxon>Dothideomycetes</taxon>
        <taxon>Pleosporomycetidae</taxon>
        <taxon>Pleosporales</taxon>
        <taxon>Massarineae</taxon>
        <taxon>Didymosphaeriaceae</taxon>
        <taxon>Karstenula</taxon>
    </lineage>
</organism>
<evidence type="ECO:0000313" key="2">
    <source>
        <dbReference type="EMBL" id="KAF2444248.1"/>
    </source>
</evidence>
<dbReference type="EMBL" id="MU001501">
    <property type="protein sequence ID" value="KAF2444248.1"/>
    <property type="molecule type" value="Genomic_DNA"/>
</dbReference>
<evidence type="ECO:0000313" key="3">
    <source>
        <dbReference type="Proteomes" id="UP000799764"/>
    </source>
</evidence>
<comment type="caution">
    <text evidence="2">The sequence shown here is derived from an EMBL/GenBank/DDBJ whole genome shotgun (WGS) entry which is preliminary data.</text>
</comment>
<proteinExistence type="predicted"/>
<name>A0A9P4UCD9_9PLEO</name>
<dbReference type="Gene3D" id="3.40.220.10">
    <property type="entry name" value="Leucine Aminopeptidase, subunit E, domain 1"/>
    <property type="match status" value="1"/>
</dbReference>
<accession>A0A9P4UCD9</accession>
<protein>
    <recommendedName>
        <fullName evidence="1">Microbial-type PARG catalytic domain-containing protein</fullName>
    </recommendedName>
</protein>
<dbReference type="InterPro" id="IPR043472">
    <property type="entry name" value="Macro_dom-like"/>
</dbReference>
<keyword evidence="3" id="KW-1185">Reference proteome</keyword>
<dbReference type="SUPFAM" id="SSF52949">
    <property type="entry name" value="Macro domain-like"/>
    <property type="match status" value="1"/>
</dbReference>
<gene>
    <name evidence="2" type="ORF">P171DRAFT_473387</name>
</gene>
<sequence>MTDNSAPGNIFSVTAKLKLSQVAVETEDVLKQILQRIPAWEKYTGSAILYDYDDVAPLNPKDCPRFEYPKDGPKSKRDPGTRIIVFNEDSLQLALTISRLRGSITTVGEQTEDDADHHLSNEDAATSVRRLSINDTAEEYDRPKAPPKPVLVLNFASDTTPGGRWREGVMGQEAELCYRTSLSRSLSPAYYPLKLLSAIYSPKVFLIRGPHAGREGGHHLCFRSSVASTPPPTCPLAKKINPKPGAFQPDEFPVVSVISVAAIRDPCVTPDGTYQHGHDKNIMKYKIRLMLRIAAKHGHTMLILGALGCGSFHNPPKDVAKAFLEVLKEQEFRGGWWDYLVFAVMDNVRESETSNVFTGNYYHFMNELDGEIV</sequence>
<reference evidence="2" key="1">
    <citation type="journal article" date="2020" name="Stud. Mycol.">
        <title>101 Dothideomycetes genomes: a test case for predicting lifestyles and emergence of pathogens.</title>
        <authorList>
            <person name="Haridas S."/>
            <person name="Albert R."/>
            <person name="Binder M."/>
            <person name="Bloem J."/>
            <person name="Labutti K."/>
            <person name="Salamov A."/>
            <person name="Andreopoulos B."/>
            <person name="Baker S."/>
            <person name="Barry K."/>
            <person name="Bills G."/>
            <person name="Bluhm B."/>
            <person name="Cannon C."/>
            <person name="Castanera R."/>
            <person name="Culley D."/>
            <person name="Daum C."/>
            <person name="Ezra D."/>
            <person name="Gonzalez J."/>
            <person name="Henrissat B."/>
            <person name="Kuo A."/>
            <person name="Liang C."/>
            <person name="Lipzen A."/>
            <person name="Lutzoni F."/>
            <person name="Magnuson J."/>
            <person name="Mondo S."/>
            <person name="Nolan M."/>
            <person name="Ohm R."/>
            <person name="Pangilinan J."/>
            <person name="Park H.-J."/>
            <person name="Ramirez L."/>
            <person name="Alfaro M."/>
            <person name="Sun H."/>
            <person name="Tritt A."/>
            <person name="Yoshinaga Y."/>
            <person name="Zwiers L.-H."/>
            <person name="Turgeon B."/>
            <person name="Goodwin S."/>
            <person name="Spatafora J."/>
            <person name="Crous P."/>
            <person name="Grigoriev I."/>
        </authorList>
    </citation>
    <scope>NUCLEOTIDE SEQUENCE</scope>
    <source>
        <strain evidence="2">CBS 690.94</strain>
    </source>
</reference>
<dbReference type="InterPro" id="IPR019261">
    <property type="entry name" value="PARG_cat_microbial"/>
</dbReference>
<dbReference type="PANTHER" id="PTHR35596:SF1">
    <property type="entry name" value="MICROBIAL-TYPE PARG CATALYTIC DOMAIN-CONTAINING PROTEIN"/>
    <property type="match status" value="1"/>
</dbReference>
<dbReference type="NCBIfam" id="TIGR02452">
    <property type="entry name" value="TIGR02452 family protein"/>
    <property type="match status" value="1"/>
</dbReference>
<dbReference type="AlphaFoldDB" id="A0A9P4UCD9"/>
<dbReference type="Proteomes" id="UP000799764">
    <property type="component" value="Unassembled WGS sequence"/>
</dbReference>
<dbReference type="PANTHER" id="PTHR35596">
    <property type="entry name" value="DUF2263 DOMAIN-CONTAINING PROTEIN"/>
    <property type="match status" value="1"/>
</dbReference>
<dbReference type="Pfam" id="PF10021">
    <property type="entry name" value="PARG_cat_microb"/>
    <property type="match status" value="1"/>
</dbReference>
<dbReference type="OrthoDB" id="9985428at2759"/>
<feature type="domain" description="Microbial-type PARG catalytic" evidence="1">
    <location>
        <begin position="107"/>
        <end position="208"/>
    </location>
</feature>